<dbReference type="Proteomes" id="UP001320245">
    <property type="component" value="Unassembled WGS sequence"/>
</dbReference>
<dbReference type="PANTHER" id="PTHR47685">
    <property type="entry name" value="MAGNESIUM TRANSPORT PROTEIN CORA"/>
    <property type="match status" value="1"/>
</dbReference>
<evidence type="ECO:0000313" key="4">
    <source>
        <dbReference type="Proteomes" id="UP001320245"/>
    </source>
</evidence>
<keyword evidence="2" id="KW-0472">Membrane</keyword>
<feature type="transmembrane region" description="Helical" evidence="2">
    <location>
        <begin position="391"/>
        <end position="408"/>
    </location>
</feature>
<keyword evidence="4" id="KW-1185">Reference proteome</keyword>
<feature type="compositionally biased region" description="Basic and acidic residues" evidence="1">
    <location>
        <begin position="1"/>
        <end position="31"/>
    </location>
</feature>
<evidence type="ECO:0000256" key="1">
    <source>
        <dbReference type="SAM" id="MobiDB-lite"/>
    </source>
</evidence>
<dbReference type="InterPro" id="IPR050829">
    <property type="entry name" value="CorA_MIT"/>
</dbReference>
<keyword evidence="2" id="KW-1133">Transmembrane helix</keyword>
<name>A0AAN9U8H8_9PEZI</name>
<evidence type="ECO:0000313" key="3">
    <source>
        <dbReference type="EMBL" id="KAK7740946.1"/>
    </source>
</evidence>
<proteinExistence type="predicted"/>
<evidence type="ECO:0000256" key="2">
    <source>
        <dbReference type="SAM" id="Phobius"/>
    </source>
</evidence>
<accession>A0AAN9U8H8</accession>
<gene>
    <name evidence="3" type="ORF">SLS53_005009</name>
</gene>
<dbReference type="EMBL" id="JAJSPL020000018">
    <property type="protein sequence ID" value="KAK7740946.1"/>
    <property type="molecule type" value="Genomic_DNA"/>
</dbReference>
<organism evidence="3 4">
    <name type="scientific">Cytospora paraplurivora</name>
    <dbReference type="NCBI Taxonomy" id="2898453"/>
    <lineage>
        <taxon>Eukaryota</taxon>
        <taxon>Fungi</taxon>
        <taxon>Dikarya</taxon>
        <taxon>Ascomycota</taxon>
        <taxon>Pezizomycotina</taxon>
        <taxon>Sordariomycetes</taxon>
        <taxon>Sordariomycetidae</taxon>
        <taxon>Diaporthales</taxon>
        <taxon>Cytosporaceae</taxon>
        <taxon>Cytospora</taxon>
    </lineage>
</organism>
<dbReference type="AlphaFoldDB" id="A0AAN9U8H8"/>
<feature type="region of interest" description="Disordered" evidence="1">
    <location>
        <begin position="1"/>
        <end position="36"/>
    </location>
</feature>
<protein>
    <submittedName>
        <fullName evidence="3">Uncharacterized protein</fullName>
    </submittedName>
</protein>
<reference evidence="3 4" key="1">
    <citation type="journal article" date="2023" name="PLoS ONE">
        <title>Cytospora paraplurivora sp. nov. isolated from orchards with fruit tree decline syndrome in Ontario, Canada.</title>
        <authorList>
            <person name="Ilyukhin E."/>
            <person name="Nguyen H.D.T."/>
            <person name="Castle A.J."/>
            <person name="Ellouze W."/>
        </authorList>
    </citation>
    <scope>NUCLEOTIDE SEQUENCE [LARGE SCALE GENOMIC DNA]</scope>
    <source>
        <strain evidence="3 4">FDS-564</strain>
    </source>
</reference>
<comment type="caution">
    <text evidence="3">The sequence shown here is derived from an EMBL/GenBank/DDBJ whole genome shotgun (WGS) entry which is preliminary data.</text>
</comment>
<keyword evidence="2" id="KW-0812">Transmembrane</keyword>
<sequence length="512" mass="59447">MARYHEEDGAEANERTKTNRTLSREHWEGQVHRGGLGKSAIHARHMRSRFALIPRANKKQKPSWKLCSTAECFNDRPVRGKESDFAVFAYFLNSKDTTERDKDQVVYRATRRPFKDPGHGDVTRIMMVDQLWLWILDDYTIITCFPKRWGRNKPDSSGIHKSFRERLIHLDKEVMSVWHLAFLIIDQCSRVFFDRTKPLDMRPEVMDIFAETLGVVNDYKTVAYEAFWRNVEVAATSQKYGRFKVPNPKYLHINPEGRLLREAQDIAEELRIMIGIYAQQLSVVKDFHKCLEQLNGGPIGARDRDLKRLVRHLSVMWEHQTNAAIKTFQSLGELESLDDMIEEIESRKIEIEDLESVALRTCQQLQELLSLKQQQAGIVEAKAALERAVCISLMIIIFVLVLAFNKILRRPFEPLEKLWKDRDSPWKESRNARQEMGKSVEFGIWPSPALGDAMGRYHLGVPQQQRRDGRVLRTRSIGSRSTQVPDDFYSTLTFLPQPSVSIPQPSYMPDYK</sequence>
<dbReference type="PANTHER" id="PTHR47685:SF1">
    <property type="entry name" value="MAGNESIUM TRANSPORT PROTEIN CORA"/>
    <property type="match status" value="1"/>
</dbReference>